<keyword evidence="1" id="KW-0813">Transport</keyword>
<protein>
    <submittedName>
        <fullName evidence="9">PTS sugar transporter subunit IIB</fullName>
    </submittedName>
</protein>
<dbReference type="InterPro" id="IPR003501">
    <property type="entry name" value="PTS_EIIB_2/3"/>
</dbReference>
<dbReference type="Pfam" id="PF02302">
    <property type="entry name" value="PTS_IIB"/>
    <property type="match status" value="1"/>
</dbReference>
<keyword evidence="4" id="KW-0808">Transferase</keyword>
<reference evidence="9" key="1">
    <citation type="submission" date="2021-04" db="EMBL/GenBank/DDBJ databases">
        <title>Isolation and polyphasic classification of algal microorganism.</title>
        <authorList>
            <person name="Wang S."/>
        </authorList>
    </citation>
    <scope>NUCLEOTIDE SEQUENCE</scope>
    <source>
        <strain evidence="9">720a</strain>
    </source>
</reference>
<proteinExistence type="predicted"/>
<dbReference type="CDD" id="cd05564">
    <property type="entry name" value="PTS_IIB_chitobiose_lichenan"/>
    <property type="match status" value="1"/>
</dbReference>
<dbReference type="PANTHER" id="PTHR34581">
    <property type="entry name" value="PTS SYSTEM N,N'-DIACETYLCHITOBIOSE-SPECIFIC EIIB COMPONENT"/>
    <property type="match status" value="1"/>
</dbReference>
<keyword evidence="10" id="KW-1185">Reference proteome</keyword>
<dbReference type="RefSeq" id="WP_026681926.1">
    <property type="nucleotide sequence ID" value="NZ_BAAACY010000088.1"/>
</dbReference>
<evidence type="ECO:0000256" key="1">
    <source>
        <dbReference type="ARBA" id="ARBA00022448"/>
    </source>
</evidence>
<evidence type="ECO:0000256" key="5">
    <source>
        <dbReference type="ARBA" id="ARBA00022683"/>
    </source>
</evidence>
<dbReference type="GO" id="GO:0009401">
    <property type="term" value="P:phosphoenolpyruvate-dependent sugar phosphotransferase system"/>
    <property type="evidence" value="ECO:0007669"/>
    <property type="project" value="UniProtKB-KW"/>
</dbReference>
<dbReference type="SUPFAM" id="SSF52794">
    <property type="entry name" value="PTS system IIB component-like"/>
    <property type="match status" value="1"/>
</dbReference>
<feature type="modified residue" description="Phosphocysteine; by EIIA" evidence="7">
    <location>
        <position position="9"/>
    </location>
</feature>
<evidence type="ECO:0000256" key="4">
    <source>
        <dbReference type="ARBA" id="ARBA00022679"/>
    </source>
</evidence>
<evidence type="ECO:0000256" key="7">
    <source>
        <dbReference type="PROSITE-ProRule" id="PRU00423"/>
    </source>
</evidence>
<dbReference type="InterPro" id="IPR013012">
    <property type="entry name" value="PTS_EIIB_3"/>
</dbReference>
<comment type="caution">
    <text evidence="9">The sequence shown here is derived from an EMBL/GenBank/DDBJ whole genome shotgun (WGS) entry which is preliminary data.</text>
</comment>
<evidence type="ECO:0000256" key="3">
    <source>
        <dbReference type="ARBA" id="ARBA00022597"/>
    </source>
</evidence>
<evidence type="ECO:0000313" key="9">
    <source>
        <dbReference type="EMBL" id="MBR7796123.1"/>
    </source>
</evidence>
<dbReference type="PANTHER" id="PTHR34581:SF2">
    <property type="entry name" value="PTS SYSTEM N,N'-DIACETYLCHITOBIOSE-SPECIFIC EIIB COMPONENT"/>
    <property type="match status" value="1"/>
</dbReference>
<sequence length="104" mass="11427">MEKTALLICSGGASSGFLAQNIRKAAKKRGMEIEVIARGESELREYMNQIDVVLIAPHLSYIQQDIEQQLNGSGIPCTLIDPSTYGLLDGEKGLDIIIHQLEEK</sequence>
<dbReference type="InterPro" id="IPR036095">
    <property type="entry name" value="PTS_EIIB-like_sf"/>
</dbReference>
<dbReference type="PROSITE" id="PS51100">
    <property type="entry name" value="PTS_EIIB_TYPE_3"/>
    <property type="match status" value="1"/>
</dbReference>
<accession>A0A941DXT0</accession>
<dbReference type="EMBL" id="JAGSOT010000021">
    <property type="protein sequence ID" value="MBR7796123.1"/>
    <property type="molecule type" value="Genomic_DNA"/>
</dbReference>
<dbReference type="GO" id="GO:0016301">
    <property type="term" value="F:kinase activity"/>
    <property type="evidence" value="ECO:0007669"/>
    <property type="project" value="UniProtKB-KW"/>
</dbReference>
<dbReference type="Gene3D" id="3.40.50.2300">
    <property type="match status" value="1"/>
</dbReference>
<evidence type="ECO:0000256" key="2">
    <source>
        <dbReference type="ARBA" id="ARBA00022553"/>
    </source>
</evidence>
<keyword evidence="2" id="KW-0597">Phosphoprotein</keyword>
<evidence type="ECO:0000313" key="10">
    <source>
        <dbReference type="Proteomes" id="UP000675284"/>
    </source>
</evidence>
<keyword evidence="5" id="KW-0598">Phosphotransferase system</keyword>
<feature type="domain" description="PTS EIIB type-3" evidence="8">
    <location>
        <begin position="2"/>
        <end position="104"/>
    </location>
</feature>
<dbReference type="InterPro" id="IPR051819">
    <property type="entry name" value="PTS_sugar-specific_EIIB"/>
</dbReference>
<name>A0A941DXT0_9BACI</name>
<dbReference type="GO" id="GO:0008982">
    <property type="term" value="F:protein-N(PI)-phosphohistidine-sugar phosphotransferase activity"/>
    <property type="evidence" value="ECO:0007669"/>
    <property type="project" value="InterPro"/>
</dbReference>
<evidence type="ECO:0000256" key="6">
    <source>
        <dbReference type="ARBA" id="ARBA00022777"/>
    </source>
</evidence>
<evidence type="ECO:0000259" key="8">
    <source>
        <dbReference type="PROSITE" id="PS51100"/>
    </source>
</evidence>
<gene>
    <name evidence="9" type="ORF">KCX74_08715</name>
</gene>
<organism evidence="9 10">
    <name type="scientific">Virgibacillus salarius</name>
    <dbReference type="NCBI Taxonomy" id="447199"/>
    <lineage>
        <taxon>Bacteria</taxon>
        <taxon>Bacillati</taxon>
        <taxon>Bacillota</taxon>
        <taxon>Bacilli</taxon>
        <taxon>Bacillales</taxon>
        <taxon>Bacillaceae</taxon>
        <taxon>Virgibacillus</taxon>
    </lineage>
</organism>
<keyword evidence="3 9" id="KW-0762">Sugar transport</keyword>
<keyword evidence="6" id="KW-0418">Kinase</keyword>
<dbReference type="AlphaFoldDB" id="A0A941DXT0"/>
<dbReference type="Proteomes" id="UP000675284">
    <property type="component" value="Unassembled WGS sequence"/>
</dbReference>